<feature type="coiled-coil region" evidence="1">
    <location>
        <begin position="179"/>
        <end position="213"/>
    </location>
</feature>
<evidence type="ECO:0000256" key="2">
    <source>
        <dbReference type="SAM" id="MobiDB-lite"/>
    </source>
</evidence>
<dbReference type="AlphaFoldDB" id="B6JYK9"/>
<evidence type="ECO:0000259" key="3">
    <source>
        <dbReference type="PROSITE" id="PS50076"/>
    </source>
</evidence>
<dbReference type="CDD" id="cd06257">
    <property type="entry name" value="DnaJ"/>
    <property type="match status" value="1"/>
</dbReference>
<protein>
    <submittedName>
        <fullName evidence="4">DNAJC9 family DNAJ domain-containing protein</fullName>
    </submittedName>
</protein>
<dbReference type="PANTHER" id="PTHR44144">
    <property type="entry name" value="DNAJ HOMOLOG SUBFAMILY C MEMBER 9"/>
    <property type="match status" value="1"/>
</dbReference>
<dbReference type="InterPro" id="IPR052594">
    <property type="entry name" value="J_domain-containing_protein"/>
</dbReference>
<gene>
    <name evidence="5" type="primary">djc9</name>
    <name evidence="4" type="ORF">SJAG_01670</name>
</gene>
<reference evidence="4 6" key="1">
    <citation type="journal article" date="2011" name="Science">
        <title>Comparative functional genomics of the fission yeasts.</title>
        <authorList>
            <person name="Rhind N."/>
            <person name="Chen Z."/>
            <person name="Yassour M."/>
            <person name="Thompson D.A."/>
            <person name="Haas B.J."/>
            <person name="Habib N."/>
            <person name="Wapinski I."/>
            <person name="Roy S."/>
            <person name="Lin M.F."/>
            <person name="Heiman D.I."/>
            <person name="Young S.K."/>
            <person name="Furuya K."/>
            <person name="Guo Y."/>
            <person name="Pidoux A."/>
            <person name="Chen H.M."/>
            <person name="Robbertse B."/>
            <person name="Goldberg J.M."/>
            <person name="Aoki K."/>
            <person name="Bayne E.H."/>
            <person name="Berlin A.M."/>
            <person name="Desjardins C.A."/>
            <person name="Dobbs E."/>
            <person name="Dukaj L."/>
            <person name="Fan L."/>
            <person name="FitzGerald M.G."/>
            <person name="French C."/>
            <person name="Gujja S."/>
            <person name="Hansen K."/>
            <person name="Keifenheim D."/>
            <person name="Levin J.Z."/>
            <person name="Mosher R.A."/>
            <person name="Mueller C.A."/>
            <person name="Pfiffner J."/>
            <person name="Priest M."/>
            <person name="Russ C."/>
            <person name="Smialowska A."/>
            <person name="Swoboda P."/>
            <person name="Sykes S.M."/>
            <person name="Vaughn M."/>
            <person name="Vengrova S."/>
            <person name="Yoder R."/>
            <person name="Zeng Q."/>
            <person name="Allshire R."/>
            <person name="Baulcombe D."/>
            <person name="Birren B.W."/>
            <person name="Brown W."/>
            <person name="Ekwall K."/>
            <person name="Kellis M."/>
            <person name="Leatherwood J."/>
            <person name="Levin H."/>
            <person name="Margalit H."/>
            <person name="Martienssen R."/>
            <person name="Nieduszynski C.A."/>
            <person name="Spatafora J.W."/>
            <person name="Friedman N."/>
            <person name="Dalgaard J.Z."/>
            <person name="Baumann P."/>
            <person name="Niki H."/>
            <person name="Regev A."/>
            <person name="Nusbaum C."/>
        </authorList>
    </citation>
    <scope>NUCLEOTIDE SEQUENCE [LARGE SCALE GENOMIC DNA]</scope>
    <source>
        <strain evidence="6">yFS275 / FY16936</strain>
    </source>
</reference>
<name>B6JYK9_SCHJY</name>
<dbReference type="InterPro" id="IPR001623">
    <property type="entry name" value="DnaJ_domain"/>
</dbReference>
<dbReference type="GO" id="GO:0031072">
    <property type="term" value="F:heat shock protein binding"/>
    <property type="evidence" value="ECO:0000318"/>
    <property type="project" value="GO_Central"/>
</dbReference>
<dbReference type="RefSeq" id="XP_002172920.1">
    <property type="nucleotide sequence ID" value="XM_002172884.2"/>
</dbReference>
<feature type="domain" description="J" evidence="3">
    <location>
        <begin position="21"/>
        <end position="89"/>
    </location>
</feature>
<dbReference type="PRINTS" id="PR00625">
    <property type="entry name" value="JDOMAIN"/>
</dbReference>
<dbReference type="GO" id="GO:0005737">
    <property type="term" value="C:cytoplasm"/>
    <property type="evidence" value="ECO:0000318"/>
    <property type="project" value="GO_Central"/>
</dbReference>
<dbReference type="PROSITE" id="PS50076">
    <property type="entry name" value="DNAJ_2"/>
    <property type="match status" value="1"/>
</dbReference>
<dbReference type="SUPFAM" id="SSF46565">
    <property type="entry name" value="Chaperone J-domain"/>
    <property type="match status" value="1"/>
</dbReference>
<dbReference type="InterPro" id="IPR018253">
    <property type="entry name" value="DnaJ_domain_CS"/>
</dbReference>
<organism evidence="4 6">
    <name type="scientific">Schizosaccharomyces japonicus (strain yFS275 / FY16936)</name>
    <name type="common">Fission yeast</name>
    <dbReference type="NCBI Taxonomy" id="402676"/>
    <lineage>
        <taxon>Eukaryota</taxon>
        <taxon>Fungi</taxon>
        <taxon>Dikarya</taxon>
        <taxon>Ascomycota</taxon>
        <taxon>Taphrinomycotina</taxon>
        <taxon>Schizosaccharomycetes</taxon>
        <taxon>Schizosaccharomycetales</taxon>
        <taxon>Schizosaccharomycetaceae</taxon>
        <taxon>Schizosaccharomyces</taxon>
    </lineage>
</organism>
<dbReference type="OMA" id="WLDLWSK"/>
<dbReference type="VEuPathDB" id="FungiDB:SJAG_01670"/>
<dbReference type="InterPro" id="IPR036869">
    <property type="entry name" value="J_dom_sf"/>
</dbReference>
<evidence type="ECO:0000256" key="1">
    <source>
        <dbReference type="SAM" id="Coils"/>
    </source>
</evidence>
<evidence type="ECO:0000313" key="5">
    <source>
        <dbReference type="JaponicusDB" id="SJAG_01670"/>
    </source>
</evidence>
<dbReference type="HOGENOM" id="CLU_055868_1_0_1"/>
<dbReference type="GO" id="GO:0005634">
    <property type="term" value="C:nucleus"/>
    <property type="evidence" value="ECO:0000318"/>
    <property type="project" value="GO_Central"/>
</dbReference>
<evidence type="ECO:0000313" key="6">
    <source>
        <dbReference type="Proteomes" id="UP000001744"/>
    </source>
</evidence>
<dbReference type="InterPro" id="IPR056453">
    <property type="entry name" value="HTH_DNAJC9"/>
</dbReference>
<dbReference type="Proteomes" id="UP000001744">
    <property type="component" value="Unassembled WGS sequence"/>
</dbReference>
<keyword evidence="1" id="KW-0175">Coiled coil</keyword>
<dbReference type="Gene3D" id="1.10.287.110">
    <property type="entry name" value="DnaJ domain"/>
    <property type="match status" value="1"/>
</dbReference>
<proteinExistence type="predicted"/>
<dbReference type="GO" id="GO:0042393">
    <property type="term" value="F:histone binding"/>
    <property type="evidence" value="ECO:0007669"/>
    <property type="project" value="EnsemblFungi"/>
</dbReference>
<dbReference type="SMART" id="SM00271">
    <property type="entry name" value="DnaJ"/>
    <property type="match status" value="1"/>
</dbReference>
<dbReference type="Pfam" id="PF23302">
    <property type="entry name" value="HTH_DNAJC9"/>
    <property type="match status" value="1"/>
</dbReference>
<dbReference type="PANTHER" id="PTHR44144:SF1">
    <property type="entry name" value="DNAJ HOMOLOG SUBFAMILY C MEMBER 9"/>
    <property type="match status" value="1"/>
</dbReference>
<sequence length="254" mass="29774">MSELVLLLPTTMDELEKEEFDLYEVLDLNRDADASLIRRAYRKKALLYHPDRIREEDKKLEARHNFERVALAYSILSDDKKRKRYDETGSLNLDDTEFDWKEWLDEQYGGIVSMEKVEEFKKSYQHSEEEREDVLQAYVDAKGSIDGIIEQVMCSSVEDEPRFREIIEEAINEGKLKRYKAFKASKSEAKRRKRKAKKEAEEAEELARELGLNKKTGSEDSLAAMIRARSSQRMENMISNLEAKYSKPKRSKKA</sequence>
<dbReference type="EMBL" id="KE651168">
    <property type="protein sequence ID" value="EEB06627.1"/>
    <property type="molecule type" value="Genomic_DNA"/>
</dbReference>
<evidence type="ECO:0000313" key="4">
    <source>
        <dbReference type="EMBL" id="EEB06627.1"/>
    </source>
</evidence>
<dbReference type="PROSITE" id="PS00636">
    <property type="entry name" value="DNAJ_1"/>
    <property type="match status" value="1"/>
</dbReference>
<dbReference type="GeneID" id="7049838"/>
<feature type="region of interest" description="Disordered" evidence="2">
    <location>
        <begin position="235"/>
        <end position="254"/>
    </location>
</feature>
<dbReference type="OrthoDB" id="110024at2759"/>
<dbReference type="eggNOG" id="KOG0719">
    <property type="taxonomic scope" value="Eukaryota"/>
</dbReference>
<dbReference type="Pfam" id="PF00226">
    <property type="entry name" value="DnaJ"/>
    <property type="match status" value="1"/>
</dbReference>
<dbReference type="JaponicusDB" id="SJAG_01670">
    <property type="gene designation" value="djc9"/>
</dbReference>
<accession>B6JYK9</accession>
<keyword evidence="6" id="KW-1185">Reference proteome</keyword>